<evidence type="ECO:0000259" key="2">
    <source>
        <dbReference type="Pfam" id="PF02470"/>
    </source>
</evidence>
<feature type="domain" description="Mce/MlaD" evidence="2">
    <location>
        <begin position="40"/>
        <end position="118"/>
    </location>
</feature>
<keyword evidence="4" id="KW-1185">Reference proteome</keyword>
<dbReference type="Pfam" id="PF02470">
    <property type="entry name" value="MlaD"/>
    <property type="match status" value="1"/>
</dbReference>
<dbReference type="InterPro" id="IPR030970">
    <property type="entry name" value="ABC_MlaD"/>
</dbReference>
<comment type="caution">
    <text evidence="3">The sequence shown here is derived from an EMBL/GenBank/DDBJ whole genome shotgun (WGS) entry which is preliminary data.</text>
</comment>
<evidence type="ECO:0000313" key="3">
    <source>
        <dbReference type="EMBL" id="NMQ18273.1"/>
    </source>
</evidence>
<keyword evidence="1" id="KW-0812">Transmembrane</keyword>
<dbReference type="PANTHER" id="PTHR33371">
    <property type="entry name" value="INTERMEMBRANE PHOSPHOLIPID TRANSPORT SYSTEM BINDING PROTEIN MLAD-RELATED"/>
    <property type="match status" value="1"/>
</dbReference>
<protein>
    <submittedName>
        <fullName evidence="3">Outer membrane lipid asymmetry maintenance protein MlaD</fullName>
    </submittedName>
</protein>
<organism evidence="3 4">
    <name type="scientific">Candidatus Competibacter phosphatis</name>
    <dbReference type="NCBI Taxonomy" id="221280"/>
    <lineage>
        <taxon>Bacteria</taxon>
        <taxon>Pseudomonadati</taxon>
        <taxon>Pseudomonadota</taxon>
        <taxon>Gammaproteobacteria</taxon>
        <taxon>Candidatus Competibacteraceae</taxon>
        <taxon>Candidatus Competibacter</taxon>
    </lineage>
</organism>
<dbReference type="InterPro" id="IPR003399">
    <property type="entry name" value="Mce/MlaD"/>
</dbReference>
<dbReference type="EMBL" id="SPMZ01000009">
    <property type="protein sequence ID" value="NMQ18273.1"/>
    <property type="molecule type" value="Genomic_DNA"/>
</dbReference>
<name>A0ABX1TJC1_9GAMM</name>
<evidence type="ECO:0000256" key="1">
    <source>
        <dbReference type="SAM" id="Phobius"/>
    </source>
</evidence>
<proteinExistence type="predicted"/>
<sequence>MMKQKNLELAVGLFVALGLAAFFMLAIKVSDLSSLGNDEGYRVTAHFENIGGLKARAPVTLGGVRVGRVVGIGLDPQSYEAVVTMSIDPKYDRLPTDSSASILTSGLLGEQYVGLEPGGMDSYLKEGGTLKLTQSALVLEKLIGRVFTNMASGESAPPKTP</sequence>
<evidence type="ECO:0000313" key="4">
    <source>
        <dbReference type="Proteomes" id="UP000760480"/>
    </source>
</evidence>
<dbReference type="Proteomes" id="UP000760480">
    <property type="component" value="Unassembled WGS sequence"/>
</dbReference>
<accession>A0ABX1TJC1</accession>
<reference evidence="3 4" key="1">
    <citation type="submission" date="2019-03" db="EMBL/GenBank/DDBJ databases">
        <title>Metabolic reconstructions from genomes of highly enriched 'Candidatus Accumulibacter' and 'Candidatus Competibacter' bioreactor populations.</title>
        <authorList>
            <person name="Annavajhala M.K."/>
            <person name="Welles L."/>
            <person name="Abbas B."/>
            <person name="Sorokin D."/>
            <person name="Park H."/>
            <person name="Van Loosdrecht M."/>
            <person name="Chandran K."/>
        </authorList>
    </citation>
    <scope>NUCLEOTIDE SEQUENCE [LARGE SCALE GENOMIC DNA]</scope>
    <source>
        <strain evidence="3 4">SBR_G</strain>
    </source>
</reference>
<feature type="transmembrane region" description="Helical" evidence="1">
    <location>
        <begin position="7"/>
        <end position="27"/>
    </location>
</feature>
<dbReference type="NCBIfam" id="TIGR04430">
    <property type="entry name" value="OM_asym_MlaD"/>
    <property type="match status" value="1"/>
</dbReference>
<keyword evidence="1" id="KW-1133">Transmembrane helix</keyword>
<keyword evidence="1" id="KW-0472">Membrane</keyword>
<gene>
    <name evidence="3" type="primary">mlaD</name>
    <name evidence="3" type="ORF">E4P82_03120</name>
</gene>
<dbReference type="InterPro" id="IPR052336">
    <property type="entry name" value="MlaD_Phospholipid_Transporter"/>
</dbReference>
<dbReference type="PANTHER" id="PTHR33371:SF4">
    <property type="entry name" value="INTERMEMBRANE PHOSPHOLIPID TRANSPORT SYSTEM BINDING PROTEIN MLAD"/>
    <property type="match status" value="1"/>
</dbReference>